<name>A0ABR4KYH5_9EURO</name>
<dbReference type="PANTHER" id="PTHR43625:SF78">
    <property type="entry name" value="PYRIDOXAL REDUCTASE-RELATED"/>
    <property type="match status" value="1"/>
</dbReference>
<reference evidence="3 4" key="1">
    <citation type="submission" date="2024-07" db="EMBL/GenBank/DDBJ databases">
        <title>Section-level genome sequencing and comparative genomics of Aspergillus sections Usti and Cavernicolus.</title>
        <authorList>
            <consortium name="Lawrence Berkeley National Laboratory"/>
            <person name="Nybo J.L."/>
            <person name="Vesth T.C."/>
            <person name="Theobald S."/>
            <person name="Frisvad J.C."/>
            <person name="Larsen T.O."/>
            <person name="Kjaerboelling I."/>
            <person name="Rothschild-Mancinelli K."/>
            <person name="Lyhne E.K."/>
            <person name="Kogle M.E."/>
            <person name="Barry K."/>
            <person name="Clum A."/>
            <person name="Na H."/>
            <person name="Ledsgaard L."/>
            <person name="Lin J."/>
            <person name="Lipzen A."/>
            <person name="Kuo A."/>
            <person name="Riley R."/>
            <person name="Mondo S."/>
            <person name="Labutti K."/>
            <person name="Haridas S."/>
            <person name="Pangalinan J."/>
            <person name="Salamov A.A."/>
            <person name="Simmons B.A."/>
            <person name="Magnuson J.K."/>
            <person name="Chen J."/>
            <person name="Drula E."/>
            <person name="Henrissat B."/>
            <person name="Wiebenga A."/>
            <person name="Lubbers R.J."/>
            <person name="Gomes A.C."/>
            <person name="Makela M.R."/>
            <person name="Stajich J."/>
            <person name="Grigoriev I.V."/>
            <person name="Mortensen U.H."/>
            <person name="De Vries R.P."/>
            <person name="Baker S.E."/>
            <person name="Andersen M.R."/>
        </authorList>
    </citation>
    <scope>NUCLEOTIDE SEQUENCE [LARGE SCALE GENOMIC DNA]</scope>
    <source>
        <strain evidence="3 4">CBS 123904</strain>
    </source>
</reference>
<accession>A0ABR4KYH5</accession>
<dbReference type="PANTHER" id="PTHR43625">
    <property type="entry name" value="AFLATOXIN B1 ALDEHYDE REDUCTASE"/>
    <property type="match status" value="1"/>
</dbReference>
<proteinExistence type="predicted"/>
<dbReference type="InterPro" id="IPR023210">
    <property type="entry name" value="NADP_OxRdtase_dom"/>
</dbReference>
<protein>
    <submittedName>
        <fullName evidence="3">NADP-dependent oxidoreductase domain-containing protein</fullName>
    </submittedName>
</protein>
<evidence type="ECO:0000313" key="4">
    <source>
        <dbReference type="Proteomes" id="UP001610446"/>
    </source>
</evidence>
<gene>
    <name evidence="3" type="ORF">BJY01DRAFT_231070</name>
</gene>
<dbReference type="Gene3D" id="3.20.20.100">
    <property type="entry name" value="NADP-dependent oxidoreductase domain"/>
    <property type="match status" value="1"/>
</dbReference>
<feature type="domain" description="NADP-dependent oxidoreductase" evidence="2">
    <location>
        <begin position="51"/>
        <end position="331"/>
    </location>
</feature>
<dbReference type="InterPro" id="IPR050791">
    <property type="entry name" value="Aldo-Keto_reductase"/>
</dbReference>
<keyword evidence="4" id="KW-1185">Reference proteome</keyword>
<evidence type="ECO:0000256" key="1">
    <source>
        <dbReference type="ARBA" id="ARBA00023002"/>
    </source>
</evidence>
<dbReference type="SUPFAM" id="SSF51430">
    <property type="entry name" value="NAD(P)-linked oxidoreductase"/>
    <property type="match status" value="1"/>
</dbReference>
<dbReference type="CDD" id="cd19077">
    <property type="entry name" value="AKR_AKR8A1-2"/>
    <property type="match status" value="1"/>
</dbReference>
<evidence type="ECO:0000259" key="2">
    <source>
        <dbReference type="Pfam" id="PF00248"/>
    </source>
</evidence>
<comment type="caution">
    <text evidence="3">The sequence shown here is derived from an EMBL/GenBank/DDBJ whole genome shotgun (WGS) entry which is preliminary data.</text>
</comment>
<organism evidence="3 4">
    <name type="scientific">Aspergillus pseudoustus</name>
    <dbReference type="NCBI Taxonomy" id="1810923"/>
    <lineage>
        <taxon>Eukaryota</taxon>
        <taxon>Fungi</taxon>
        <taxon>Dikarya</taxon>
        <taxon>Ascomycota</taxon>
        <taxon>Pezizomycotina</taxon>
        <taxon>Eurotiomycetes</taxon>
        <taxon>Eurotiomycetidae</taxon>
        <taxon>Eurotiales</taxon>
        <taxon>Aspergillaceae</taxon>
        <taxon>Aspergillus</taxon>
        <taxon>Aspergillus subgen. Nidulantes</taxon>
    </lineage>
</organism>
<evidence type="ECO:0000313" key="3">
    <source>
        <dbReference type="EMBL" id="KAL2857334.1"/>
    </source>
</evidence>
<keyword evidence="1" id="KW-0560">Oxidoreductase</keyword>
<sequence>MANLGKVYIKERKLDRAEEIYQRVWLGYSKTLGADNEATKKTKERHENIGRIGYGLMGLTRPWVPVEYPIAAKIMRTALEQGANFRNGGIHYGTPTANSLHLLKYYFTQYPEDVDKVVLSIKGGYGMATHSPNGTSEGVRASVETALSVLDGVKKINIFECARVDPIVPIETTIGALAQLVVEGKIGGIGLSTLSAATICRAHAVHPIAGAEIELSLFTPEVLMNGVAETCRELNIPIIAYSPVARGWLAGQLHQFEDLSESDMRRHLSRFKREAFENNAKLAEAVRAVAKRKGVTVPQVAMPWVSAQGAIPIPGATTEERVRENCTRVELDEMDLL</sequence>
<dbReference type="Proteomes" id="UP001610446">
    <property type="component" value="Unassembled WGS sequence"/>
</dbReference>
<dbReference type="EMBL" id="JBFXLU010000004">
    <property type="protein sequence ID" value="KAL2857334.1"/>
    <property type="molecule type" value="Genomic_DNA"/>
</dbReference>
<dbReference type="Pfam" id="PF00248">
    <property type="entry name" value="Aldo_ket_red"/>
    <property type="match status" value="1"/>
</dbReference>
<dbReference type="InterPro" id="IPR036812">
    <property type="entry name" value="NAD(P)_OxRdtase_dom_sf"/>
</dbReference>